<dbReference type="Gene3D" id="3.40.190.10">
    <property type="entry name" value="Periplasmic binding protein-like II"/>
    <property type="match status" value="2"/>
</dbReference>
<dbReference type="GO" id="GO:0042626">
    <property type="term" value="F:ATPase-coupled transmembrane transporter activity"/>
    <property type="evidence" value="ECO:0007669"/>
    <property type="project" value="InterPro"/>
</dbReference>
<dbReference type="GO" id="GO:0042597">
    <property type="term" value="C:periplasmic space"/>
    <property type="evidence" value="ECO:0007669"/>
    <property type="project" value="UniProtKB-SubCell"/>
</dbReference>
<evidence type="ECO:0000313" key="13">
    <source>
        <dbReference type="Proteomes" id="UP000030905"/>
    </source>
</evidence>
<keyword evidence="6" id="KW-0997">Cell inner membrane</keyword>
<dbReference type="PANTHER" id="PTHR30024:SF47">
    <property type="entry name" value="TAURINE-BINDING PERIPLASMIC PROTEIN"/>
    <property type="match status" value="1"/>
</dbReference>
<dbReference type="Proteomes" id="UP000030905">
    <property type="component" value="Chromosome"/>
</dbReference>
<dbReference type="InterPro" id="IPR010067">
    <property type="entry name" value="ABC_SsuA_sub-bd"/>
</dbReference>
<reference evidence="11 12" key="3">
    <citation type="journal article" name="Genome Announc.">
        <title>Improved Draft Genome Sequence of Clostridium pasteurianum Strain ATCC 6013 (DSM 525) Using a Hybrid Next-Generation Sequencing Approach.</title>
        <authorList>
            <person name="Pyne M.E."/>
            <person name="Utturkar S."/>
            <person name="Brown S.D."/>
            <person name="Moo-Young M."/>
            <person name="Chung D.A."/>
            <person name="Chou C.P."/>
        </authorList>
    </citation>
    <scope>NUCLEOTIDE SEQUENCE [LARGE SCALE GENOMIC DNA]</scope>
    <source>
        <strain evidence="11 12">ATCC 6013</strain>
    </source>
</reference>
<feature type="domain" description="Solute-binding protein family 3/N-terminal" evidence="9">
    <location>
        <begin position="34"/>
        <end position="260"/>
    </location>
</feature>
<dbReference type="KEGG" id="cpae:CPAST_c35240"/>
<keyword evidence="7" id="KW-0732">Signal</keyword>
<keyword evidence="8" id="KW-0472">Membrane</keyword>
<dbReference type="AlphaFoldDB" id="A0A0H3J7X9"/>
<evidence type="ECO:0000256" key="5">
    <source>
        <dbReference type="ARBA" id="ARBA00022475"/>
    </source>
</evidence>
<dbReference type="InterPro" id="IPR044527">
    <property type="entry name" value="NrtA/CpmA_ABC-bd_dom"/>
</dbReference>
<dbReference type="SUPFAM" id="SSF53850">
    <property type="entry name" value="Periplasmic binding protein-like II"/>
    <property type="match status" value="1"/>
</dbReference>
<name>A0A0H3J7X9_CLOPA</name>
<gene>
    <name evidence="10" type="ORF">CLPA_c35240</name>
    <name evidence="11" type="ORF">CP6013_03661</name>
</gene>
<dbReference type="GO" id="GO:0005886">
    <property type="term" value="C:plasma membrane"/>
    <property type="evidence" value="ECO:0007669"/>
    <property type="project" value="UniProtKB-SubCell"/>
</dbReference>
<dbReference type="InterPro" id="IPR001638">
    <property type="entry name" value="Solute-binding_3/MltF_N"/>
</dbReference>
<evidence type="ECO:0000256" key="7">
    <source>
        <dbReference type="ARBA" id="ARBA00022729"/>
    </source>
</evidence>
<keyword evidence="13" id="KW-1185">Reference proteome</keyword>
<dbReference type="NCBIfam" id="TIGR01728">
    <property type="entry name" value="SsuA_fam"/>
    <property type="match status" value="1"/>
</dbReference>
<evidence type="ECO:0000256" key="3">
    <source>
        <dbReference type="ARBA" id="ARBA00010742"/>
    </source>
</evidence>
<proteinExistence type="inferred from homology"/>
<dbReference type="EMBL" id="CP009268">
    <property type="protein sequence ID" value="AJA53572.1"/>
    <property type="molecule type" value="Genomic_DNA"/>
</dbReference>
<evidence type="ECO:0000313" key="11">
    <source>
        <dbReference type="EMBL" id="KRU14403.1"/>
    </source>
</evidence>
<dbReference type="PANTHER" id="PTHR30024">
    <property type="entry name" value="ALIPHATIC SULFONATES-BINDING PROTEIN-RELATED"/>
    <property type="match status" value="1"/>
</dbReference>
<evidence type="ECO:0000313" key="12">
    <source>
        <dbReference type="Proteomes" id="UP000028042"/>
    </source>
</evidence>
<evidence type="ECO:0000256" key="1">
    <source>
        <dbReference type="ARBA" id="ARBA00004418"/>
    </source>
</evidence>
<dbReference type="SMART" id="SM00062">
    <property type="entry name" value="PBPb"/>
    <property type="match status" value="1"/>
</dbReference>
<dbReference type="Proteomes" id="UP000028042">
    <property type="component" value="Unassembled WGS sequence"/>
</dbReference>
<evidence type="ECO:0000313" key="10">
    <source>
        <dbReference type="EMBL" id="AJA53572.1"/>
    </source>
</evidence>
<keyword evidence="4" id="KW-0813">Transport</keyword>
<dbReference type="PROSITE" id="PS51257">
    <property type="entry name" value="PROKAR_LIPOPROTEIN"/>
    <property type="match status" value="1"/>
</dbReference>
<dbReference type="Pfam" id="PF13379">
    <property type="entry name" value="NMT1_2"/>
    <property type="match status" value="1"/>
</dbReference>
<organism evidence="10 13">
    <name type="scientific">Clostridium pasteurianum DSM 525 = ATCC 6013</name>
    <dbReference type="NCBI Taxonomy" id="1262449"/>
    <lineage>
        <taxon>Bacteria</taxon>
        <taxon>Bacillati</taxon>
        <taxon>Bacillota</taxon>
        <taxon>Clostridia</taxon>
        <taxon>Eubacteriales</taxon>
        <taxon>Clostridiaceae</taxon>
        <taxon>Clostridium</taxon>
    </lineage>
</organism>
<sequence>MKGKKIILSIIVILILGLLAGCGTNKSDTDDGSTVRIAYFPNVTHAQALIGMQNGQFQKALGDTKIQWKQFNAGSSEVEAFLAGAVDIGYIGPGPVINGYTKSKGDIQIISGAADAGAVLIARKDSTIKSIKDLSGKRVAIPQYANTQDLCLRFLLQENGLKDMAKGGTVEIVQANNPDIQSLLGRGDIDAALVPEPWGATLENTIGAKVVLDYNEIWRQGKYPVTVIAVRREFLQEHPDIVEKFLRAHLELSDYIEKNRDQAANEANEQFKNLTRKSLPKDVLHTSFNRLNITLDPEIEATKDMINMSIKTGFIRRPYDDKDLFKLDILNKILKEKGKDTVN</sequence>
<comment type="subcellular location">
    <subcellularLocation>
        <location evidence="2">Cell inner membrane</location>
    </subcellularLocation>
    <subcellularLocation>
        <location evidence="1">Periplasm</location>
    </subcellularLocation>
</comment>
<dbReference type="RefSeq" id="WP_003445842.1">
    <property type="nucleotide sequence ID" value="NZ_ANZB01000008.1"/>
</dbReference>
<evidence type="ECO:0000256" key="2">
    <source>
        <dbReference type="ARBA" id="ARBA00004533"/>
    </source>
</evidence>
<comment type="similarity">
    <text evidence="3">Belongs to the bacterial solute-binding protein SsuA/TauA family.</text>
</comment>
<evidence type="ECO:0000256" key="4">
    <source>
        <dbReference type="ARBA" id="ARBA00022448"/>
    </source>
</evidence>
<protein>
    <submittedName>
        <fullName evidence="10">ABC transporter, substrate-binding protein, aliphatic sulfonates family</fullName>
    </submittedName>
    <submittedName>
        <fullName evidence="11">Aliphatic sulfonates family ABC transporter, periplasmic ligand-binding protein</fullName>
    </submittedName>
</protein>
<dbReference type="CDD" id="cd13553">
    <property type="entry name" value="PBP2_NrtA_CpmA_like"/>
    <property type="match status" value="1"/>
</dbReference>
<accession>A0A0H3J7X9</accession>
<evidence type="ECO:0000259" key="9">
    <source>
        <dbReference type="SMART" id="SM00062"/>
    </source>
</evidence>
<reference evidence="10" key="1">
    <citation type="journal article" date="2015" name="Genome Announc.">
        <title>Complete Genome Sequence of the Nitrogen-Fixing and Solvent-Producing Clostridium pasteurianum DSM 525.</title>
        <authorList>
            <person name="Poehlein A."/>
            <person name="Grosse-Honebrink A."/>
            <person name="Zhang Y."/>
            <person name="Minton N.P."/>
            <person name="Daniel R."/>
        </authorList>
    </citation>
    <scope>NUCLEOTIDE SEQUENCE [LARGE SCALE GENOMIC DNA]</scope>
    <source>
        <strain evidence="10">DSM 525</strain>
    </source>
</reference>
<keyword evidence="5" id="KW-1003">Cell membrane</keyword>
<dbReference type="EMBL" id="JPGY02000001">
    <property type="protein sequence ID" value="KRU14403.1"/>
    <property type="molecule type" value="Genomic_DNA"/>
</dbReference>
<dbReference type="KEGG" id="cpat:CLPA_c35240"/>
<evidence type="ECO:0000256" key="8">
    <source>
        <dbReference type="ARBA" id="ARBA00023136"/>
    </source>
</evidence>
<dbReference type="PATRIC" id="fig|1262449.3.peg.2534"/>
<dbReference type="eggNOG" id="COG0715">
    <property type="taxonomic scope" value="Bacteria"/>
</dbReference>
<dbReference type="GeneID" id="93075620"/>
<evidence type="ECO:0000256" key="6">
    <source>
        <dbReference type="ARBA" id="ARBA00022519"/>
    </source>
</evidence>
<reference evidence="11" key="2">
    <citation type="submission" date="2015-10" db="EMBL/GenBank/DDBJ databases">
        <title>Improved Draft Genome Sequence of Clostridium pasteurianum Strain ATCC 6013 (DSM 525) Using a Hybrid Next-Generation Sequencing Approach.</title>
        <authorList>
            <person name="Pyne M.E."/>
            <person name="Utturkar S.M."/>
            <person name="Brown S.D."/>
            <person name="Moo-Young M."/>
            <person name="Chung D.A."/>
            <person name="Chou P.C."/>
        </authorList>
    </citation>
    <scope>NUCLEOTIDE SEQUENCE</scope>
    <source>
        <strain evidence="11">ATCC 6013</strain>
    </source>
</reference>